<evidence type="ECO:0000313" key="4">
    <source>
        <dbReference type="EMBL" id="RML46372.1"/>
    </source>
</evidence>
<dbReference type="Pfam" id="PF13508">
    <property type="entry name" value="Acetyltransf_7"/>
    <property type="match status" value="1"/>
</dbReference>
<keyword evidence="1 4" id="KW-0808">Transferase</keyword>
<comment type="caution">
    <text evidence="4">The sequence shown here is derived from an EMBL/GenBank/DDBJ whole genome shotgun (WGS) entry which is preliminary data.</text>
</comment>
<feature type="domain" description="N-acetyltransferase" evidence="3">
    <location>
        <begin position="22"/>
        <end position="150"/>
    </location>
</feature>
<dbReference type="AlphaFoldDB" id="A0A3M2W497"/>
<dbReference type="InterPro" id="IPR050832">
    <property type="entry name" value="Bact_Acetyltransf"/>
</dbReference>
<name>A0A3M2W497_PSESI</name>
<evidence type="ECO:0000256" key="2">
    <source>
        <dbReference type="ARBA" id="ARBA00023315"/>
    </source>
</evidence>
<evidence type="ECO:0000256" key="1">
    <source>
        <dbReference type="ARBA" id="ARBA00022679"/>
    </source>
</evidence>
<dbReference type="PROSITE" id="PS51186">
    <property type="entry name" value="GNAT"/>
    <property type="match status" value="1"/>
</dbReference>
<proteinExistence type="predicted"/>
<protein>
    <submittedName>
        <fullName evidence="4">GNAT family acetyltransferase</fullName>
    </submittedName>
</protein>
<evidence type="ECO:0000313" key="5">
    <source>
        <dbReference type="Proteomes" id="UP000280292"/>
    </source>
</evidence>
<dbReference type="Gene3D" id="3.40.630.30">
    <property type="match status" value="1"/>
</dbReference>
<dbReference type="PANTHER" id="PTHR43877:SF1">
    <property type="entry name" value="ACETYLTRANSFERASE"/>
    <property type="match status" value="1"/>
</dbReference>
<dbReference type="GO" id="GO:0016747">
    <property type="term" value="F:acyltransferase activity, transferring groups other than amino-acyl groups"/>
    <property type="evidence" value="ECO:0007669"/>
    <property type="project" value="InterPro"/>
</dbReference>
<dbReference type="InterPro" id="IPR000182">
    <property type="entry name" value="GNAT_dom"/>
</dbReference>
<keyword evidence="2" id="KW-0012">Acyltransferase</keyword>
<gene>
    <name evidence="4" type="ORF">ALQ95_01559</name>
</gene>
<accession>A0A3M2W497</accession>
<evidence type="ECO:0000259" key="3">
    <source>
        <dbReference type="PROSITE" id="PS51186"/>
    </source>
</evidence>
<sequence length="156" mass="17038">MDCVIRNAISTDAPAISALVVTKLRESNAQDYSPDIIRQVQQSFSPAAILHFLTCRQVYVASVDDDVVATASLDQDTVRSVFVDPAHQGRGIGRRLMATLEAIAARNGVELLRVPSSITAEGFYLSLGFQNIRDEFHGAERTIIMEKALRGYSTAP</sequence>
<reference evidence="4 5" key="1">
    <citation type="submission" date="2018-08" db="EMBL/GenBank/DDBJ databases">
        <title>Recombination of ecologically and evolutionarily significant loci maintains genetic cohesion in the Pseudomonas syringae species complex.</title>
        <authorList>
            <person name="Dillon M."/>
            <person name="Thakur S."/>
            <person name="Almeida R.N.D."/>
            <person name="Weir B.S."/>
            <person name="Guttman D.S."/>
        </authorList>
    </citation>
    <scope>NUCLEOTIDE SEQUENCE [LARGE SCALE GENOMIC DNA]</scope>
    <source>
        <strain evidence="4 5">ICMP 3883</strain>
    </source>
</reference>
<dbReference type="Proteomes" id="UP000280292">
    <property type="component" value="Unassembled WGS sequence"/>
</dbReference>
<dbReference type="InterPro" id="IPR016181">
    <property type="entry name" value="Acyl_CoA_acyltransferase"/>
</dbReference>
<dbReference type="SUPFAM" id="SSF55729">
    <property type="entry name" value="Acyl-CoA N-acyltransferases (Nat)"/>
    <property type="match status" value="1"/>
</dbReference>
<dbReference type="PANTHER" id="PTHR43877">
    <property type="entry name" value="AMINOALKYLPHOSPHONATE N-ACETYLTRANSFERASE-RELATED-RELATED"/>
    <property type="match status" value="1"/>
</dbReference>
<dbReference type="EMBL" id="RBNR01000071">
    <property type="protein sequence ID" value="RML46372.1"/>
    <property type="molecule type" value="Genomic_DNA"/>
</dbReference>
<dbReference type="CDD" id="cd04301">
    <property type="entry name" value="NAT_SF"/>
    <property type="match status" value="1"/>
</dbReference>
<organism evidence="4 5">
    <name type="scientific">Pseudomonas syringae pv. ribicola</name>
    <dbReference type="NCBI Taxonomy" id="55398"/>
    <lineage>
        <taxon>Bacteria</taxon>
        <taxon>Pseudomonadati</taxon>
        <taxon>Pseudomonadota</taxon>
        <taxon>Gammaproteobacteria</taxon>
        <taxon>Pseudomonadales</taxon>
        <taxon>Pseudomonadaceae</taxon>
        <taxon>Pseudomonas</taxon>
    </lineage>
</organism>
<dbReference type="RefSeq" id="WP_122292048.1">
    <property type="nucleotide sequence ID" value="NZ_RBNR01000071.1"/>
</dbReference>